<name>A0ABN9UQ43_9DINO</name>
<protein>
    <submittedName>
        <fullName evidence="2">Uncharacterized protein</fullName>
    </submittedName>
</protein>
<proteinExistence type="predicted"/>
<sequence>MGPFRAWPAEWDPWVKAALATSRQQRASAKAGKLKWERSSRAREAAAKADTDCFPVDERAEEDRGDARRGATVPENAPAVLDALPDAEPGAELPGRAGHRRGGAPQLYARMEGRGAVGASWPIDALGCVLPELRKKTRAVALVGKSAVAAVPVAGAGFATIGPVFHETSLGAPGKTGAVDDAVAIDGRWLRGPLLGLKAASHPDRTLLNFSSELRREALAAMADGPGPGGARGPLDHDDVAHEVRKGHLAASRDQPDLSLVFSFGSEVPQSFRRAIQGGVGGQRGQLLMPVLLESGAKREVSRPPSTLLGQAHTLRPRALMVTFWMERRKWELERAGSRPGGEALYSLLLLHPGDAIPAPDEALGLQAKDRGTPCGWTGGGGRSAAAASCASGTPGQDVRSPLSYLAIASSKADEDAPNCEVVCGSWQMSLVVSLPVLPLQELVACSAHIQAPKAFSHLALRLVGAD</sequence>
<evidence type="ECO:0000256" key="1">
    <source>
        <dbReference type="SAM" id="MobiDB-lite"/>
    </source>
</evidence>
<organism evidence="2 3">
    <name type="scientific">Prorocentrum cordatum</name>
    <dbReference type="NCBI Taxonomy" id="2364126"/>
    <lineage>
        <taxon>Eukaryota</taxon>
        <taxon>Sar</taxon>
        <taxon>Alveolata</taxon>
        <taxon>Dinophyceae</taxon>
        <taxon>Prorocentrales</taxon>
        <taxon>Prorocentraceae</taxon>
        <taxon>Prorocentrum</taxon>
    </lineage>
</organism>
<gene>
    <name evidence="2" type="ORF">PCOR1329_LOCUS50037</name>
</gene>
<dbReference type="Proteomes" id="UP001189429">
    <property type="component" value="Unassembled WGS sequence"/>
</dbReference>
<accession>A0ABN9UQ43</accession>
<comment type="caution">
    <text evidence="2">The sequence shown here is derived from an EMBL/GenBank/DDBJ whole genome shotgun (WGS) entry which is preliminary data.</text>
</comment>
<reference evidence="2" key="1">
    <citation type="submission" date="2023-10" db="EMBL/GenBank/DDBJ databases">
        <authorList>
            <person name="Chen Y."/>
            <person name="Shah S."/>
            <person name="Dougan E. K."/>
            <person name="Thang M."/>
            <person name="Chan C."/>
        </authorList>
    </citation>
    <scope>NUCLEOTIDE SEQUENCE [LARGE SCALE GENOMIC DNA]</scope>
</reference>
<feature type="compositionally biased region" description="Basic and acidic residues" evidence="1">
    <location>
        <begin position="34"/>
        <end position="69"/>
    </location>
</feature>
<dbReference type="EMBL" id="CAUYUJ010016059">
    <property type="protein sequence ID" value="CAK0861334.1"/>
    <property type="molecule type" value="Genomic_DNA"/>
</dbReference>
<feature type="region of interest" description="Disordered" evidence="1">
    <location>
        <begin position="22"/>
        <end position="74"/>
    </location>
</feature>
<keyword evidence="3" id="KW-1185">Reference proteome</keyword>
<evidence type="ECO:0000313" key="3">
    <source>
        <dbReference type="Proteomes" id="UP001189429"/>
    </source>
</evidence>
<evidence type="ECO:0000313" key="2">
    <source>
        <dbReference type="EMBL" id="CAK0861334.1"/>
    </source>
</evidence>